<accession>A0A413IL41</accession>
<evidence type="ECO:0000259" key="1">
    <source>
        <dbReference type="Pfam" id="PF00534"/>
    </source>
</evidence>
<dbReference type="Proteomes" id="UP000286063">
    <property type="component" value="Unassembled WGS sequence"/>
</dbReference>
<dbReference type="SUPFAM" id="SSF53756">
    <property type="entry name" value="UDP-Glycosyltransferase/glycogen phosphorylase"/>
    <property type="match status" value="1"/>
</dbReference>
<comment type="caution">
    <text evidence="2">The sequence shown here is derived from an EMBL/GenBank/DDBJ whole genome shotgun (WGS) entry which is preliminary data.</text>
</comment>
<proteinExistence type="predicted"/>
<dbReference type="EMBL" id="QSCR01000026">
    <property type="protein sequence ID" value="RGY15017.1"/>
    <property type="molecule type" value="Genomic_DNA"/>
</dbReference>
<dbReference type="InterPro" id="IPR001296">
    <property type="entry name" value="Glyco_trans_1"/>
</dbReference>
<keyword evidence="2" id="KW-0808">Transferase</keyword>
<evidence type="ECO:0000313" key="3">
    <source>
        <dbReference type="Proteomes" id="UP000286063"/>
    </source>
</evidence>
<dbReference type="PANTHER" id="PTHR45947:SF3">
    <property type="entry name" value="SULFOQUINOVOSYL TRANSFERASE SQD2"/>
    <property type="match status" value="1"/>
</dbReference>
<dbReference type="GO" id="GO:0016757">
    <property type="term" value="F:glycosyltransferase activity"/>
    <property type="evidence" value="ECO:0007669"/>
    <property type="project" value="InterPro"/>
</dbReference>
<dbReference type="RefSeq" id="WP_117722796.1">
    <property type="nucleotide sequence ID" value="NZ_QRKM01000028.1"/>
</dbReference>
<dbReference type="CDD" id="cd03801">
    <property type="entry name" value="GT4_PimA-like"/>
    <property type="match status" value="1"/>
</dbReference>
<dbReference type="Pfam" id="PF00534">
    <property type="entry name" value="Glycos_transf_1"/>
    <property type="match status" value="1"/>
</dbReference>
<sequence length="383" mass="44290">MKVNIALLVSWNLHKDSSGKYYISNTHWNYLLFLSSKFSKIYLISTTSLKGTTKDNKEIVFPNIEIVKLPAISGYANAQTKVITYYKVIKSISPKVDLFYCRVPDPFSWMPALFFNKKCIMHFVGDTIDATNYNEKWSWWKKRIMIAGYYPDYLLTILAAKRNMVYTNGFHIAKRLKKFSIKSIPVISSTISEKVFNDNLPDLIHRNLPISLIYVGYIRYAKGINCLMHLCKKLNEEDVDFRFDIVGAGEMFEDLKKFVCENNLSNRVILYGYIDDKKALLQKIRESDLFFFPSLSEGSPRVVIEAMSQGIPVLTTPVGALPTTFEDCIDIRFFDFDDYNGAFSIIKEYENNRSSFVMLRDKAYIKVKENYTIEAFLGKVFSV</sequence>
<name>A0A413IL41_9BACT</name>
<evidence type="ECO:0000313" key="2">
    <source>
        <dbReference type="EMBL" id="RGY15017.1"/>
    </source>
</evidence>
<dbReference type="PANTHER" id="PTHR45947">
    <property type="entry name" value="SULFOQUINOVOSYL TRANSFERASE SQD2"/>
    <property type="match status" value="1"/>
</dbReference>
<gene>
    <name evidence="2" type="ORF">DXA50_13805</name>
</gene>
<dbReference type="Gene3D" id="3.40.50.2000">
    <property type="entry name" value="Glycogen Phosphorylase B"/>
    <property type="match status" value="2"/>
</dbReference>
<protein>
    <submittedName>
        <fullName evidence="2">Glycosyltransferase</fullName>
    </submittedName>
</protein>
<dbReference type="AlphaFoldDB" id="A0A413IL41"/>
<dbReference type="OrthoDB" id="9811239at2"/>
<feature type="domain" description="Glycosyl transferase family 1" evidence="1">
    <location>
        <begin position="211"/>
        <end position="328"/>
    </location>
</feature>
<organism evidence="2 3">
    <name type="scientific">Butyricimonas virosa</name>
    <dbReference type="NCBI Taxonomy" id="544645"/>
    <lineage>
        <taxon>Bacteria</taxon>
        <taxon>Pseudomonadati</taxon>
        <taxon>Bacteroidota</taxon>
        <taxon>Bacteroidia</taxon>
        <taxon>Bacteroidales</taxon>
        <taxon>Odoribacteraceae</taxon>
        <taxon>Butyricimonas</taxon>
    </lineage>
</organism>
<reference evidence="2 3" key="1">
    <citation type="submission" date="2018-08" db="EMBL/GenBank/DDBJ databases">
        <title>A genome reference for cultivated species of the human gut microbiota.</title>
        <authorList>
            <person name="Zou Y."/>
            <person name="Xue W."/>
            <person name="Luo G."/>
        </authorList>
    </citation>
    <scope>NUCLEOTIDE SEQUENCE [LARGE SCALE GENOMIC DNA]</scope>
    <source>
        <strain evidence="2 3">OF02-7</strain>
    </source>
</reference>
<dbReference type="InterPro" id="IPR050194">
    <property type="entry name" value="Glycosyltransferase_grp1"/>
</dbReference>